<evidence type="ECO:0000313" key="2">
    <source>
        <dbReference type="Proteomes" id="UP000095767"/>
    </source>
</evidence>
<gene>
    <name evidence="1" type="ORF">BAE44_0005135</name>
</gene>
<comment type="caution">
    <text evidence="1">The sequence shown here is derived from an EMBL/GenBank/DDBJ whole genome shotgun (WGS) entry which is preliminary data.</text>
</comment>
<dbReference type="OrthoDB" id="656394at2759"/>
<keyword evidence="2" id="KW-1185">Reference proteome</keyword>
<proteinExistence type="predicted"/>
<dbReference type="AlphaFoldDB" id="A0A1E5W8V3"/>
<dbReference type="EMBL" id="LWDX02017344">
    <property type="protein sequence ID" value="OEL33846.1"/>
    <property type="molecule type" value="Genomic_DNA"/>
</dbReference>
<organism evidence="1 2">
    <name type="scientific">Dichanthelium oligosanthes</name>
    <dbReference type="NCBI Taxonomy" id="888268"/>
    <lineage>
        <taxon>Eukaryota</taxon>
        <taxon>Viridiplantae</taxon>
        <taxon>Streptophyta</taxon>
        <taxon>Embryophyta</taxon>
        <taxon>Tracheophyta</taxon>
        <taxon>Spermatophyta</taxon>
        <taxon>Magnoliopsida</taxon>
        <taxon>Liliopsida</taxon>
        <taxon>Poales</taxon>
        <taxon>Poaceae</taxon>
        <taxon>PACMAD clade</taxon>
        <taxon>Panicoideae</taxon>
        <taxon>Panicodae</taxon>
        <taxon>Paniceae</taxon>
        <taxon>Dichantheliinae</taxon>
        <taxon>Dichanthelium</taxon>
    </lineage>
</organism>
<name>A0A1E5W8V3_9POAL</name>
<protein>
    <submittedName>
        <fullName evidence="1">Uncharacterized protein</fullName>
    </submittedName>
</protein>
<sequence>MGRAAVDRSAGTCESFRGITDANFLAYLAPRYDCLSMPVLIQST</sequence>
<dbReference type="Proteomes" id="UP000095767">
    <property type="component" value="Unassembled WGS sequence"/>
</dbReference>
<reference evidence="1 2" key="1">
    <citation type="submission" date="2016-09" db="EMBL/GenBank/DDBJ databases">
        <title>The draft genome of Dichanthelium oligosanthes: A C3 panicoid grass species.</title>
        <authorList>
            <person name="Studer A.J."/>
            <person name="Schnable J.C."/>
            <person name="Brutnell T.P."/>
        </authorList>
    </citation>
    <scope>NUCLEOTIDE SEQUENCE [LARGE SCALE GENOMIC DNA]</scope>
    <source>
        <strain evidence="2">cv. Kellogg 1175</strain>
        <tissue evidence="1">Leaf</tissue>
    </source>
</reference>
<accession>A0A1E5W8V3</accession>
<evidence type="ECO:0000313" key="1">
    <source>
        <dbReference type="EMBL" id="OEL33846.1"/>
    </source>
</evidence>